<protein>
    <submittedName>
        <fullName evidence="1">Uncharacterized protein</fullName>
    </submittedName>
</protein>
<dbReference type="CDD" id="cd00248">
    <property type="entry name" value="Mth938-like"/>
    <property type="match status" value="1"/>
</dbReference>
<dbReference type="PANTHER" id="PTHR21192">
    <property type="entry name" value="NUCLEAR PROTEIN E3-3"/>
    <property type="match status" value="1"/>
</dbReference>
<dbReference type="Pfam" id="PF04430">
    <property type="entry name" value="DUF498"/>
    <property type="match status" value="1"/>
</dbReference>
<name>A1KU36_NEIMF</name>
<dbReference type="PANTHER" id="PTHR21192:SF2">
    <property type="entry name" value="NADH DEHYDROGENASE [UBIQUINONE] 1 ALPHA SUBCOMPLEX ASSEMBLY FACTOR 3"/>
    <property type="match status" value="1"/>
</dbReference>
<reference evidence="1 2" key="1">
    <citation type="journal article" date="2007" name="PLoS Genet.">
        <title>Meningococcal genetic variation mechanisms viewed through comparative analysis of serogroup C strain FAM18.</title>
        <authorList>
            <person name="Bentley S.D."/>
            <person name="Vernikos G.S."/>
            <person name="Snyder L.A.S."/>
            <person name="Churcher C."/>
            <person name="Arrowsmith C."/>
            <person name="Chillingworth T."/>
            <person name="Cronin A."/>
            <person name="Davis P.H."/>
            <person name="Holroyd N.E."/>
            <person name="Jagels K."/>
            <person name="Maddison M."/>
            <person name="Moule S."/>
            <person name="Rabbinowitsch E."/>
            <person name="Sharp S."/>
            <person name="Unwin L."/>
            <person name="Whitehead S."/>
            <person name="Quail M.A."/>
            <person name="Achtman M."/>
            <person name="Barrell B."/>
            <person name="Saunders N.J."/>
            <person name="Parkhill J."/>
        </authorList>
    </citation>
    <scope>NUCLEOTIDE SEQUENCE [LARGE SCALE GENOMIC DNA]</scope>
    <source>
        <strain evidence="2">ATCC 700532 / DSM 15464 / FAM18</strain>
    </source>
</reference>
<dbReference type="InterPro" id="IPR007523">
    <property type="entry name" value="NDUFAF3/AAMDC"/>
</dbReference>
<proteinExistence type="predicted"/>
<sequence length="143" mass="16443">MNLSDFAPLLIQMKRQQDKKMLFEENPIDEHFAEYDRRTGEIRLSGRHFNKPVLLHRDSAGLSKWQSLSELTPDNLLSDVKADDYPEILIIGTGAAQEFIHPKIMADFSRIGIGVECMNTDSAFRTLVFLHSEGRRAWAWLQP</sequence>
<evidence type="ECO:0000313" key="1">
    <source>
        <dbReference type="EMBL" id="CAM10377.1"/>
    </source>
</evidence>
<dbReference type="AlphaFoldDB" id="A1KU36"/>
<dbReference type="SMR" id="A1KU36"/>
<dbReference type="InterPro" id="IPR036748">
    <property type="entry name" value="MTH938-like_sf"/>
</dbReference>
<dbReference type="HOGENOM" id="CLU_074390_2_1_4"/>
<dbReference type="KEGG" id="nmc:NMC1127"/>
<dbReference type="Gene3D" id="3.40.1230.10">
    <property type="entry name" value="MTH938-like"/>
    <property type="match status" value="1"/>
</dbReference>
<organism evidence="1 2">
    <name type="scientific">Neisseria meningitidis serogroup C / serotype 2a (strain ATCC 700532 / DSM 15464 / FAM18)</name>
    <dbReference type="NCBI Taxonomy" id="272831"/>
    <lineage>
        <taxon>Bacteria</taxon>
        <taxon>Pseudomonadati</taxon>
        <taxon>Pseudomonadota</taxon>
        <taxon>Betaproteobacteria</taxon>
        <taxon>Neisseriales</taxon>
        <taxon>Neisseriaceae</taxon>
        <taxon>Neisseria</taxon>
    </lineage>
</organism>
<gene>
    <name evidence="1" type="ordered locus">NMC1127</name>
</gene>
<accession>A1KU36</accession>
<dbReference type="Proteomes" id="UP000002286">
    <property type="component" value="Chromosome"/>
</dbReference>
<dbReference type="EMBL" id="AM421808">
    <property type="protein sequence ID" value="CAM10377.1"/>
    <property type="molecule type" value="Genomic_DNA"/>
</dbReference>
<dbReference type="SUPFAM" id="SSF64076">
    <property type="entry name" value="MTH938-like"/>
    <property type="match status" value="1"/>
</dbReference>
<evidence type="ECO:0000313" key="2">
    <source>
        <dbReference type="Proteomes" id="UP000002286"/>
    </source>
</evidence>